<dbReference type="PANTHER" id="PTHR47102">
    <property type="entry name" value="PROTEIN BNI1"/>
    <property type="match status" value="1"/>
</dbReference>
<dbReference type="GO" id="GO:0032153">
    <property type="term" value="C:cell division site"/>
    <property type="evidence" value="ECO:0007669"/>
    <property type="project" value="TreeGrafter"/>
</dbReference>
<dbReference type="InterPro" id="IPR051661">
    <property type="entry name" value="Actin_filament_regulator"/>
</dbReference>
<name>A0A5B0N4W1_PUCGR</name>
<comment type="caution">
    <text evidence="3">The sequence shown here is derived from an EMBL/GenBank/DDBJ whole genome shotgun (WGS) entry which is preliminary data.</text>
</comment>
<dbReference type="InterPro" id="IPR042201">
    <property type="entry name" value="FH2_Formin_sf"/>
</dbReference>
<dbReference type="GO" id="GO:1903475">
    <property type="term" value="P:mitotic actomyosin contractile ring assembly"/>
    <property type="evidence" value="ECO:0007669"/>
    <property type="project" value="TreeGrafter"/>
</dbReference>
<feature type="transmembrane region" description="Helical" evidence="1">
    <location>
        <begin position="84"/>
        <end position="105"/>
    </location>
</feature>
<accession>A0A5B0N4W1</accession>
<keyword evidence="1" id="KW-1133">Transmembrane helix</keyword>
<dbReference type="OrthoDB" id="1104827at2759"/>
<dbReference type="Gene3D" id="1.20.58.2220">
    <property type="entry name" value="Formin, FH2 domain"/>
    <property type="match status" value="1"/>
</dbReference>
<dbReference type="GO" id="GO:0051017">
    <property type="term" value="P:actin filament bundle assembly"/>
    <property type="evidence" value="ECO:0007669"/>
    <property type="project" value="TreeGrafter"/>
</dbReference>
<keyword evidence="1" id="KW-0812">Transmembrane</keyword>
<organism evidence="3 4">
    <name type="scientific">Puccinia graminis f. sp. tritici</name>
    <dbReference type="NCBI Taxonomy" id="56615"/>
    <lineage>
        <taxon>Eukaryota</taxon>
        <taxon>Fungi</taxon>
        <taxon>Dikarya</taxon>
        <taxon>Basidiomycota</taxon>
        <taxon>Pucciniomycotina</taxon>
        <taxon>Pucciniomycetes</taxon>
        <taxon>Pucciniales</taxon>
        <taxon>Pucciniaceae</taxon>
        <taxon>Puccinia</taxon>
    </lineage>
</organism>
<dbReference type="PROSITE" id="PS51444">
    <property type="entry name" value="FH2"/>
    <property type="match status" value="1"/>
</dbReference>
<dbReference type="Proteomes" id="UP000324748">
    <property type="component" value="Unassembled WGS sequence"/>
</dbReference>
<proteinExistence type="predicted"/>
<dbReference type="PANTHER" id="PTHR47102:SF2">
    <property type="entry name" value="PROTEIN BNI1"/>
    <property type="match status" value="1"/>
</dbReference>
<protein>
    <recommendedName>
        <fullName evidence="2">FH2 domain-containing protein</fullName>
    </recommendedName>
</protein>
<evidence type="ECO:0000313" key="4">
    <source>
        <dbReference type="Proteomes" id="UP000324748"/>
    </source>
</evidence>
<dbReference type="AlphaFoldDB" id="A0A5B0N4W1"/>
<dbReference type="SUPFAM" id="SSF101447">
    <property type="entry name" value="Formin homology 2 domain (FH2 domain)"/>
    <property type="match status" value="1"/>
</dbReference>
<sequence length="109" mass="12819">MPKFVREAGNKLGILKDEITLAQNSYTQILMYFGEETDERKQMNSMAFFGIFKTFVTSYKKARDDNRKWNEARNARQKRLEVNILLPLLNFCLMMIIGELTYVGLNKKK</sequence>
<dbReference type="GO" id="GO:0043332">
    <property type="term" value="C:mating projection tip"/>
    <property type="evidence" value="ECO:0007669"/>
    <property type="project" value="TreeGrafter"/>
</dbReference>
<dbReference type="InterPro" id="IPR015425">
    <property type="entry name" value="FH2_Formin"/>
</dbReference>
<keyword evidence="4" id="KW-1185">Reference proteome</keyword>
<gene>
    <name evidence="3" type="ORF">PGT21_022839</name>
</gene>
<dbReference type="EMBL" id="VSWC01000118">
    <property type="protein sequence ID" value="KAA1084267.1"/>
    <property type="molecule type" value="Genomic_DNA"/>
</dbReference>
<feature type="domain" description="FH2" evidence="2">
    <location>
        <begin position="1"/>
        <end position="85"/>
    </location>
</feature>
<evidence type="ECO:0000313" key="3">
    <source>
        <dbReference type="EMBL" id="KAA1084267.1"/>
    </source>
</evidence>
<evidence type="ECO:0000256" key="1">
    <source>
        <dbReference type="SAM" id="Phobius"/>
    </source>
</evidence>
<evidence type="ECO:0000259" key="2">
    <source>
        <dbReference type="PROSITE" id="PS51444"/>
    </source>
</evidence>
<keyword evidence="1" id="KW-0472">Membrane</keyword>
<reference evidence="3 4" key="1">
    <citation type="submission" date="2019-05" db="EMBL/GenBank/DDBJ databases">
        <title>Emergence of the Ug99 lineage of the wheat stem rust pathogen through somatic hybridization.</title>
        <authorList>
            <person name="Li F."/>
            <person name="Upadhyaya N.M."/>
            <person name="Sperschneider J."/>
            <person name="Matny O."/>
            <person name="Nguyen-Phuc H."/>
            <person name="Mago R."/>
            <person name="Raley C."/>
            <person name="Miller M.E."/>
            <person name="Silverstein K.A.T."/>
            <person name="Henningsen E."/>
            <person name="Hirsch C.D."/>
            <person name="Visser B."/>
            <person name="Pretorius Z.A."/>
            <person name="Steffenson B.J."/>
            <person name="Schwessinger B."/>
            <person name="Dodds P.N."/>
            <person name="Figueroa M."/>
        </authorList>
    </citation>
    <scope>NUCLEOTIDE SEQUENCE [LARGE SCALE GENOMIC DNA]</scope>
    <source>
        <strain evidence="3">21-0</strain>
    </source>
</reference>
<dbReference type="GO" id="GO:0051016">
    <property type="term" value="P:barbed-end actin filament capping"/>
    <property type="evidence" value="ECO:0007669"/>
    <property type="project" value="TreeGrafter"/>
</dbReference>